<accession>S4PYW3</accession>
<dbReference type="AlphaFoldDB" id="S4PYW3"/>
<feature type="compositionally biased region" description="Basic and acidic residues" evidence="1">
    <location>
        <begin position="13"/>
        <end position="25"/>
    </location>
</feature>
<evidence type="ECO:0000256" key="1">
    <source>
        <dbReference type="SAM" id="MobiDB-lite"/>
    </source>
</evidence>
<proteinExistence type="predicted"/>
<evidence type="ECO:0000313" key="2">
    <source>
        <dbReference type="EMBL" id="JAA89972.1"/>
    </source>
</evidence>
<feature type="region of interest" description="Disordered" evidence="1">
    <location>
        <begin position="79"/>
        <end position="100"/>
    </location>
</feature>
<name>S4PYW3_9NEOP</name>
<organism evidence="2">
    <name type="scientific">Pararge aegeria</name>
    <name type="common">speckled wood butterfly</name>
    <dbReference type="NCBI Taxonomy" id="116150"/>
    <lineage>
        <taxon>Eukaryota</taxon>
        <taxon>Metazoa</taxon>
        <taxon>Ecdysozoa</taxon>
        <taxon>Arthropoda</taxon>
        <taxon>Hexapoda</taxon>
        <taxon>Insecta</taxon>
        <taxon>Pterygota</taxon>
        <taxon>Neoptera</taxon>
        <taxon>Endopterygota</taxon>
        <taxon>Lepidoptera</taxon>
        <taxon>Glossata</taxon>
        <taxon>Ditrysia</taxon>
        <taxon>Papilionoidea</taxon>
        <taxon>Nymphalidae</taxon>
        <taxon>Satyrinae</taxon>
        <taxon>Satyrini</taxon>
        <taxon>Parargina</taxon>
        <taxon>Pararge</taxon>
    </lineage>
</organism>
<sequence>MDESHINVSSNEATKDMKVDSELKHATPSPKHLKDSVTLEEINTLKTPQTPEDIVKEIKTSKTPLKREGTYTEIKYATPPKCEGTFSETKPKAPKTPLKR</sequence>
<dbReference type="EMBL" id="GAIX01002588">
    <property type="protein sequence ID" value="JAA89972.1"/>
    <property type="molecule type" value="Transcribed_RNA"/>
</dbReference>
<feature type="compositionally biased region" description="Polar residues" evidence="1">
    <location>
        <begin position="1"/>
        <end position="12"/>
    </location>
</feature>
<feature type="region of interest" description="Disordered" evidence="1">
    <location>
        <begin position="1"/>
        <end position="33"/>
    </location>
</feature>
<reference evidence="2" key="1">
    <citation type="journal article" date="2013" name="BMC Genomics">
        <title>Unscrambling butterfly oogenesis.</title>
        <authorList>
            <person name="Carter J.M."/>
            <person name="Baker S.C."/>
            <person name="Pink R."/>
            <person name="Carter D.R."/>
            <person name="Collins A."/>
            <person name="Tomlin J."/>
            <person name="Gibbs M."/>
            <person name="Breuker C.J."/>
        </authorList>
    </citation>
    <scope>NUCLEOTIDE SEQUENCE</scope>
    <source>
        <tissue evidence="2">Ovary</tissue>
    </source>
</reference>
<feature type="non-terminal residue" evidence="2">
    <location>
        <position position="100"/>
    </location>
</feature>
<protein>
    <submittedName>
        <fullName evidence="2">Uncharacterized protein</fullName>
    </submittedName>
</protein>
<reference evidence="2" key="2">
    <citation type="submission" date="2013-05" db="EMBL/GenBank/DDBJ databases">
        <authorList>
            <person name="Carter J.-M."/>
            <person name="Baker S.C."/>
            <person name="Pink R."/>
            <person name="Carter D.R.F."/>
            <person name="Collins A."/>
            <person name="Tomlin J."/>
            <person name="Gibbs M."/>
            <person name="Breuker C.J."/>
        </authorList>
    </citation>
    <scope>NUCLEOTIDE SEQUENCE</scope>
    <source>
        <tissue evidence="2">Ovary</tissue>
    </source>
</reference>